<dbReference type="AlphaFoldDB" id="A0A8C5NFS3"/>
<dbReference type="PANTHER" id="PTHR10438">
    <property type="entry name" value="THIOREDOXIN"/>
    <property type="match status" value="1"/>
</dbReference>
<dbReference type="InterPro" id="IPR013766">
    <property type="entry name" value="Thioredoxin_domain"/>
</dbReference>
<dbReference type="Proteomes" id="UP000694680">
    <property type="component" value="Chromosome 18"/>
</dbReference>
<dbReference type="InterPro" id="IPR036249">
    <property type="entry name" value="Thioredoxin-like_sf"/>
</dbReference>
<name>A0A8C5NFS3_GOUWI</name>
<evidence type="ECO:0000259" key="1">
    <source>
        <dbReference type="Pfam" id="PF00085"/>
    </source>
</evidence>
<feature type="domain" description="Thioredoxin" evidence="1">
    <location>
        <begin position="20"/>
        <end position="92"/>
    </location>
</feature>
<proteinExistence type="predicted"/>
<dbReference type="Ensembl" id="ENSGWIT00000056036.1">
    <property type="protein sequence ID" value="ENSGWIP00000051900.1"/>
    <property type="gene ID" value="ENSGWIG00000025100.1"/>
</dbReference>
<keyword evidence="3" id="KW-1185">Reference proteome</keyword>
<evidence type="ECO:0000313" key="2">
    <source>
        <dbReference type="Ensembl" id="ENSGWIP00000051900.1"/>
    </source>
</evidence>
<dbReference type="PANTHER" id="PTHR10438:SF463">
    <property type="entry name" value="THIOREDOXIN"/>
    <property type="match status" value="1"/>
</dbReference>
<dbReference type="SUPFAM" id="SSF52833">
    <property type="entry name" value="Thioredoxin-like"/>
    <property type="match status" value="1"/>
</dbReference>
<dbReference type="CDD" id="cd02947">
    <property type="entry name" value="TRX_family"/>
    <property type="match status" value="1"/>
</dbReference>
<reference evidence="2" key="2">
    <citation type="submission" date="2025-08" db="UniProtKB">
        <authorList>
            <consortium name="Ensembl"/>
        </authorList>
    </citation>
    <scope>IDENTIFICATION</scope>
</reference>
<dbReference type="Pfam" id="PF00085">
    <property type="entry name" value="Thioredoxin"/>
    <property type="match status" value="1"/>
</dbReference>
<evidence type="ECO:0000313" key="3">
    <source>
        <dbReference type="Proteomes" id="UP000694680"/>
    </source>
</evidence>
<sequence>MMKELLIFQKYLTFSHSVQEELKKLCVENELVAVEFMATWCSPWKIMAPVFELSYKYTNVTFLRVNIDEVDVKEGIRSIPAFQFYKGGERVGPNTKQKAHFFNNMAGQCNLYSCLYL</sequence>
<organism evidence="2 3">
    <name type="scientific">Gouania willdenowi</name>
    <name type="common">Blunt-snouted clingfish</name>
    <name type="synonym">Lepadogaster willdenowi</name>
    <dbReference type="NCBI Taxonomy" id="441366"/>
    <lineage>
        <taxon>Eukaryota</taxon>
        <taxon>Metazoa</taxon>
        <taxon>Chordata</taxon>
        <taxon>Craniata</taxon>
        <taxon>Vertebrata</taxon>
        <taxon>Euteleostomi</taxon>
        <taxon>Actinopterygii</taxon>
        <taxon>Neopterygii</taxon>
        <taxon>Teleostei</taxon>
        <taxon>Neoteleostei</taxon>
        <taxon>Acanthomorphata</taxon>
        <taxon>Ovalentaria</taxon>
        <taxon>Blenniimorphae</taxon>
        <taxon>Blenniiformes</taxon>
        <taxon>Gobiesocoidei</taxon>
        <taxon>Gobiesocidae</taxon>
        <taxon>Gobiesocinae</taxon>
        <taxon>Gouania</taxon>
    </lineage>
</organism>
<reference evidence="2" key="1">
    <citation type="submission" date="2020-06" db="EMBL/GenBank/DDBJ databases">
        <authorList>
            <consortium name="Wellcome Sanger Institute Data Sharing"/>
        </authorList>
    </citation>
    <scope>NUCLEOTIDE SEQUENCE [LARGE SCALE GENOMIC DNA]</scope>
</reference>
<accession>A0A8C5NFS3</accession>
<protein>
    <recommendedName>
        <fullName evidence="1">Thioredoxin domain-containing protein</fullName>
    </recommendedName>
</protein>
<dbReference type="InterPro" id="IPR050620">
    <property type="entry name" value="Thioredoxin_H-type-like"/>
</dbReference>
<reference evidence="2" key="3">
    <citation type="submission" date="2025-09" db="UniProtKB">
        <authorList>
            <consortium name="Ensembl"/>
        </authorList>
    </citation>
    <scope>IDENTIFICATION</scope>
</reference>
<dbReference type="Gene3D" id="3.40.30.10">
    <property type="entry name" value="Glutaredoxin"/>
    <property type="match status" value="1"/>
</dbReference>